<evidence type="ECO:0000259" key="1">
    <source>
        <dbReference type="Pfam" id="PF09359"/>
    </source>
</evidence>
<feature type="domain" description="VTC" evidence="1">
    <location>
        <begin position="8"/>
        <end position="227"/>
    </location>
</feature>
<gene>
    <name evidence="2" type="ORF">IAB98_13265</name>
</gene>
<dbReference type="InterPro" id="IPR018966">
    <property type="entry name" value="VTC_domain"/>
</dbReference>
<dbReference type="InterPro" id="IPR033469">
    <property type="entry name" value="CYTH-like_dom_sf"/>
</dbReference>
<dbReference type="AlphaFoldDB" id="A0A9D1JHI8"/>
<organism evidence="2 3">
    <name type="scientific">Candidatus Egerieimonas intestinavium</name>
    <dbReference type="NCBI Taxonomy" id="2840777"/>
    <lineage>
        <taxon>Bacteria</taxon>
        <taxon>Bacillati</taxon>
        <taxon>Bacillota</taxon>
        <taxon>Clostridia</taxon>
        <taxon>Lachnospirales</taxon>
        <taxon>Lachnospiraceae</taxon>
        <taxon>Lachnospiraceae incertae sedis</taxon>
        <taxon>Candidatus Egerieimonas</taxon>
    </lineage>
</organism>
<dbReference type="EMBL" id="DVHU01000117">
    <property type="protein sequence ID" value="HIR94377.1"/>
    <property type="molecule type" value="Genomic_DNA"/>
</dbReference>
<dbReference type="CDD" id="cd07750">
    <property type="entry name" value="PolyPPase_VTC_like"/>
    <property type="match status" value="1"/>
</dbReference>
<proteinExistence type="predicted"/>
<comment type="caution">
    <text evidence="2">The sequence shown here is derived from an EMBL/GenBank/DDBJ whole genome shotgun (WGS) entry which is preliminary data.</text>
</comment>
<sequence>MVFQTIFKRYELKYLLTERQKERVLLALEPYMALDQYGRTTIRNVYFDTESYRLVRRSIENPAYKEKLRVRSYSQAKPGSTVFVELKKKYQKVVYKRRIALPEQEAMEWVSGGRHCHTYSQISAEVDYFLQYYGGLRPAAFLSYEREAFYSKDQSDFRITFDERILCRRENLSLERGAYGTPILPQGQTLMEIKCSGGIPLWLQQALSEEQIYKGSFSKYGTAYKTLIYPSLRKEAACYA</sequence>
<reference evidence="2" key="2">
    <citation type="journal article" date="2021" name="PeerJ">
        <title>Extensive microbial diversity within the chicken gut microbiome revealed by metagenomics and culture.</title>
        <authorList>
            <person name="Gilroy R."/>
            <person name="Ravi A."/>
            <person name="Getino M."/>
            <person name="Pursley I."/>
            <person name="Horton D.L."/>
            <person name="Alikhan N.F."/>
            <person name="Baker D."/>
            <person name="Gharbi K."/>
            <person name="Hall N."/>
            <person name="Watson M."/>
            <person name="Adriaenssens E.M."/>
            <person name="Foster-Nyarko E."/>
            <person name="Jarju S."/>
            <person name="Secka A."/>
            <person name="Antonio M."/>
            <person name="Oren A."/>
            <person name="Chaudhuri R.R."/>
            <person name="La Ragione R."/>
            <person name="Hildebrand F."/>
            <person name="Pallen M.J."/>
        </authorList>
    </citation>
    <scope>NUCLEOTIDE SEQUENCE</scope>
    <source>
        <strain evidence="2">ChiSxjej1B13-7041</strain>
    </source>
</reference>
<evidence type="ECO:0000313" key="2">
    <source>
        <dbReference type="EMBL" id="HIR94377.1"/>
    </source>
</evidence>
<dbReference type="SUPFAM" id="SSF55154">
    <property type="entry name" value="CYTH-like phosphatases"/>
    <property type="match status" value="1"/>
</dbReference>
<reference evidence="2" key="1">
    <citation type="submission" date="2020-10" db="EMBL/GenBank/DDBJ databases">
        <authorList>
            <person name="Gilroy R."/>
        </authorList>
    </citation>
    <scope>NUCLEOTIDE SEQUENCE</scope>
    <source>
        <strain evidence="2">ChiSxjej1B13-7041</strain>
    </source>
</reference>
<dbReference type="Gene3D" id="3.20.100.30">
    <property type="entry name" value="VTC, catalytic tunnel domain"/>
    <property type="match status" value="1"/>
</dbReference>
<evidence type="ECO:0000313" key="3">
    <source>
        <dbReference type="Proteomes" id="UP000886841"/>
    </source>
</evidence>
<name>A0A9D1JHI8_9FIRM</name>
<protein>
    <submittedName>
        <fullName evidence="2">Polyphosphate polymerase domain-containing protein</fullName>
    </submittedName>
</protein>
<dbReference type="Proteomes" id="UP000886841">
    <property type="component" value="Unassembled WGS sequence"/>
</dbReference>
<dbReference type="Pfam" id="PF09359">
    <property type="entry name" value="VTC"/>
    <property type="match status" value="1"/>
</dbReference>
<accession>A0A9D1JHI8</accession>
<dbReference type="GO" id="GO:0006799">
    <property type="term" value="P:polyphosphate biosynthetic process"/>
    <property type="evidence" value="ECO:0007669"/>
    <property type="project" value="UniProtKB-ARBA"/>
</dbReference>
<dbReference type="InterPro" id="IPR042267">
    <property type="entry name" value="VTC_sf"/>
</dbReference>